<evidence type="ECO:0000313" key="1">
    <source>
        <dbReference type="EMBL" id="KAK3105292.1"/>
    </source>
</evidence>
<sequence length="155" mass="17160">MDRVHTTENASAIPENRKPQILLIGTSNVGGIDADRLTSEADVHKVIQYTLDDTAKYLNSAPGFPNIVILHSLTNDIKVIKPQSCVDKLYEIVTTDVEAKWPGISVIISLATPRYDDIKHFNSAQLTNALIRQKFNDTSNVSLVDVNVFKLNSII</sequence>
<organism evidence="1 2">
    <name type="scientific">Pinctada imbricata</name>
    <name type="common">Atlantic pearl-oyster</name>
    <name type="synonym">Pinctada martensii</name>
    <dbReference type="NCBI Taxonomy" id="66713"/>
    <lineage>
        <taxon>Eukaryota</taxon>
        <taxon>Metazoa</taxon>
        <taxon>Spiralia</taxon>
        <taxon>Lophotrochozoa</taxon>
        <taxon>Mollusca</taxon>
        <taxon>Bivalvia</taxon>
        <taxon>Autobranchia</taxon>
        <taxon>Pteriomorphia</taxon>
        <taxon>Pterioida</taxon>
        <taxon>Pterioidea</taxon>
        <taxon>Pteriidae</taxon>
        <taxon>Pinctada</taxon>
    </lineage>
</organism>
<gene>
    <name evidence="1" type="ORF">FSP39_021744</name>
</gene>
<reference evidence="1" key="1">
    <citation type="submission" date="2019-08" db="EMBL/GenBank/DDBJ databases">
        <title>The improved chromosome-level genome for the pearl oyster Pinctada fucata martensii using PacBio sequencing and Hi-C.</title>
        <authorList>
            <person name="Zheng Z."/>
        </authorList>
    </citation>
    <scope>NUCLEOTIDE SEQUENCE</scope>
    <source>
        <strain evidence="1">ZZ-2019</strain>
        <tissue evidence="1">Adductor muscle</tissue>
    </source>
</reference>
<accession>A0AA89C1T0</accession>
<dbReference type="Gene3D" id="3.40.50.1110">
    <property type="entry name" value="SGNH hydrolase"/>
    <property type="match status" value="1"/>
</dbReference>
<proteinExistence type="predicted"/>
<name>A0AA89C1T0_PINIB</name>
<dbReference type="Proteomes" id="UP001186944">
    <property type="component" value="Unassembled WGS sequence"/>
</dbReference>
<protein>
    <submittedName>
        <fullName evidence="1">Uncharacterized protein</fullName>
    </submittedName>
</protein>
<dbReference type="SUPFAM" id="SSF52266">
    <property type="entry name" value="SGNH hydrolase"/>
    <property type="match status" value="1"/>
</dbReference>
<comment type="caution">
    <text evidence="1">The sequence shown here is derived from an EMBL/GenBank/DDBJ whole genome shotgun (WGS) entry which is preliminary data.</text>
</comment>
<dbReference type="AlphaFoldDB" id="A0AA89C1T0"/>
<evidence type="ECO:0000313" key="2">
    <source>
        <dbReference type="Proteomes" id="UP001186944"/>
    </source>
</evidence>
<keyword evidence="2" id="KW-1185">Reference proteome</keyword>
<dbReference type="EMBL" id="VSWD01000004">
    <property type="protein sequence ID" value="KAK3105292.1"/>
    <property type="molecule type" value="Genomic_DNA"/>
</dbReference>
<dbReference type="InterPro" id="IPR036514">
    <property type="entry name" value="SGNH_hydro_sf"/>
</dbReference>